<dbReference type="InterPro" id="IPR045046">
    <property type="entry name" value="Vps9-like"/>
</dbReference>
<name>A0A9P8PMK2_9ASCO</name>
<dbReference type="Gene3D" id="1.10.246.120">
    <property type="match status" value="1"/>
</dbReference>
<dbReference type="Proteomes" id="UP000769528">
    <property type="component" value="Unassembled WGS sequence"/>
</dbReference>
<dbReference type="InterPro" id="IPR003123">
    <property type="entry name" value="VPS9"/>
</dbReference>
<protein>
    <recommendedName>
        <fullName evidence="1">VPS9 domain-containing protein</fullName>
    </recommendedName>
</protein>
<dbReference type="Pfam" id="PF02204">
    <property type="entry name" value="VPS9"/>
    <property type="match status" value="1"/>
</dbReference>
<dbReference type="GO" id="GO:0005829">
    <property type="term" value="C:cytosol"/>
    <property type="evidence" value="ECO:0007669"/>
    <property type="project" value="TreeGrafter"/>
</dbReference>
<dbReference type="InterPro" id="IPR041545">
    <property type="entry name" value="DUF5601"/>
</dbReference>
<dbReference type="SMART" id="SM00167">
    <property type="entry name" value="VPS9"/>
    <property type="match status" value="1"/>
</dbReference>
<organism evidence="2 3">
    <name type="scientific">Wickerhamomyces mucosus</name>
    <dbReference type="NCBI Taxonomy" id="1378264"/>
    <lineage>
        <taxon>Eukaryota</taxon>
        <taxon>Fungi</taxon>
        <taxon>Dikarya</taxon>
        <taxon>Ascomycota</taxon>
        <taxon>Saccharomycotina</taxon>
        <taxon>Saccharomycetes</taxon>
        <taxon>Phaffomycetales</taxon>
        <taxon>Wickerhamomycetaceae</taxon>
        <taxon>Wickerhamomyces</taxon>
    </lineage>
</organism>
<proteinExistence type="predicted"/>
<reference evidence="2" key="2">
    <citation type="submission" date="2021-01" db="EMBL/GenBank/DDBJ databases">
        <authorList>
            <person name="Schikora-Tamarit M.A."/>
        </authorList>
    </citation>
    <scope>NUCLEOTIDE SEQUENCE</scope>
    <source>
        <strain evidence="2">CBS6341</strain>
    </source>
</reference>
<gene>
    <name evidence="2" type="ORF">WICMUC_003193</name>
</gene>
<dbReference type="Pfam" id="PF18151">
    <property type="entry name" value="DUF5601"/>
    <property type="match status" value="1"/>
</dbReference>
<dbReference type="PROSITE" id="PS51205">
    <property type="entry name" value="VPS9"/>
    <property type="match status" value="1"/>
</dbReference>
<dbReference type="EMBL" id="JAEUBF010000845">
    <property type="protein sequence ID" value="KAH3674647.1"/>
    <property type="molecule type" value="Genomic_DNA"/>
</dbReference>
<evidence type="ECO:0000313" key="2">
    <source>
        <dbReference type="EMBL" id="KAH3674647.1"/>
    </source>
</evidence>
<reference evidence="2" key="1">
    <citation type="journal article" date="2021" name="Open Biol.">
        <title>Shared evolutionary footprints suggest mitochondrial oxidative damage underlies multiple complex I losses in fungi.</title>
        <authorList>
            <person name="Schikora-Tamarit M.A."/>
            <person name="Marcet-Houben M."/>
            <person name="Nosek J."/>
            <person name="Gabaldon T."/>
        </authorList>
    </citation>
    <scope>NUCLEOTIDE SEQUENCE</scope>
    <source>
        <strain evidence="2">CBS6341</strain>
    </source>
</reference>
<dbReference type="InterPro" id="IPR037191">
    <property type="entry name" value="VPS9_dom_sf"/>
</dbReference>
<dbReference type="GO" id="GO:0005085">
    <property type="term" value="F:guanyl-nucleotide exchange factor activity"/>
    <property type="evidence" value="ECO:0007669"/>
    <property type="project" value="InterPro"/>
</dbReference>
<dbReference type="GO" id="GO:0031267">
    <property type="term" value="F:small GTPase binding"/>
    <property type="evidence" value="ECO:0007669"/>
    <property type="project" value="TreeGrafter"/>
</dbReference>
<dbReference type="PANTHER" id="PTHR23101">
    <property type="entry name" value="RAB GDP/GTP EXCHANGE FACTOR"/>
    <property type="match status" value="1"/>
</dbReference>
<sequence>MSFAADGKPKFDFDIFMKQLRHRKADPIVRYIRSFIHNFSQRHFTTLEQMKTVQDFKDFIFDKLLEYEPFSLMNDDDLGNAKLGIEKLVMTKIYELCYSPAINPNNLDDSHKLDLEIDAEIYSNYIEYSNITADDLEADDELVSMGDEFIKMSINELNKMKLFKSPRAKIICILNSCKILFQLIKSGKQNQNADEFLPLLIYTIFRGQIEELISNLLYIERFQFVKNSEVEYYLVSLNAAAEYVRNLNRERKNLIDV</sequence>
<keyword evidence="3" id="KW-1185">Reference proteome</keyword>
<dbReference type="OrthoDB" id="300289at2759"/>
<dbReference type="GO" id="GO:0016192">
    <property type="term" value="P:vesicle-mediated transport"/>
    <property type="evidence" value="ECO:0007669"/>
    <property type="project" value="InterPro"/>
</dbReference>
<comment type="caution">
    <text evidence="2">The sequence shown here is derived from an EMBL/GenBank/DDBJ whole genome shotgun (WGS) entry which is preliminary data.</text>
</comment>
<accession>A0A9P8PMK2</accession>
<dbReference type="SUPFAM" id="SSF109993">
    <property type="entry name" value="VPS9 domain"/>
    <property type="match status" value="1"/>
</dbReference>
<evidence type="ECO:0000313" key="3">
    <source>
        <dbReference type="Proteomes" id="UP000769528"/>
    </source>
</evidence>
<dbReference type="PANTHER" id="PTHR23101:SF25">
    <property type="entry name" value="GTPASE-ACTIVATING PROTEIN AND VPS9 DOMAIN-CONTAINING PROTEIN 1"/>
    <property type="match status" value="1"/>
</dbReference>
<evidence type="ECO:0000259" key="1">
    <source>
        <dbReference type="PROSITE" id="PS51205"/>
    </source>
</evidence>
<feature type="domain" description="VPS9" evidence="1">
    <location>
        <begin position="115"/>
        <end position="253"/>
    </location>
</feature>
<dbReference type="GO" id="GO:0030139">
    <property type="term" value="C:endocytic vesicle"/>
    <property type="evidence" value="ECO:0007669"/>
    <property type="project" value="TreeGrafter"/>
</dbReference>
<dbReference type="AlphaFoldDB" id="A0A9P8PMK2"/>
<dbReference type="Gene3D" id="1.20.1050.80">
    <property type="entry name" value="VPS9 domain"/>
    <property type="match status" value="1"/>
</dbReference>